<feature type="region of interest" description="Disordered" evidence="1">
    <location>
        <begin position="199"/>
        <end position="218"/>
    </location>
</feature>
<name>A0A8J6D0C2_9ROSI</name>
<protein>
    <submittedName>
        <fullName evidence="2">Uncharacterized protein</fullName>
    </submittedName>
</protein>
<proteinExistence type="predicted"/>
<comment type="caution">
    <text evidence="2">The sequence shown here is derived from an EMBL/GenBank/DDBJ whole genome shotgun (WGS) entry which is preliminary data.</text>
</comment>
<sequence>MSSIVLQPQSSLSLYSPKIKNMNFLNSRIYPSLYRYLPITPSTQSLSMFFFMGFFGFSRSPSSFRESLSFLSPSSLLFPFSLSFNKNSVLNGVLLFLQVLIFQFEQMKRVSVNSVDEGTRARLKHQTLLQEFLQLQKEFVSKKKKLQTVNQRRETLLAEVRFLGQRYSYLSTIKSQQPELEQDSVQSQTPYLQSKTVKPKNFSINEAGERRPSPLPGIDPYVVHEEKGGRNRVDVQALLRNEKSKNCSINGKRVGKKKYHCKIQWL</sequence>
<gene>
    <name evidence="2" type="ORF">CXB51_014326</name>
</gene>
<dbReference type="Proteomes" id="UP000701853">
    <property type="component" value="Chromosome 6"/>
</dbReference>
<evidence type="ECO:0000313" key="3">
    <source>
        <dbReference type="Proteomes" id="UP000701853"/>
    </source>
</evidence>
<dbReference type="PANTHER" id="PTHR34807">
    <property type="entry name" value="OS08G0270800 PROTEIN"/>
    <property type="match status" value="1"/>
</dbReference>
<accession>A0A8J6D0C2</accession>
<evidence type="ECO:0000313" key="2">
    <source>
        <dbReference type="EMBL" id="KAG8491154.1"/>
    </source>
</evidence>
<dbReference type="AlphaFoldDB" id="A0A8J6D0C2"/>
<dbReference type="OrthoDB" id="1295445at2759"/>
<evidence type="ECO:0000256" key="1">
    <source>
        <dbReference type="SAM" id="MobiDB-lite"/>
    </source>
</evidence>
<dbReference type="EMBL" id="JAHUZN010000006">
    <property type="protein sequence ID" value="KAG8491154.1"/>
    <property type="molecule type" value="Genomic_DNA"/>
</dbReference>
<organism evidence="2 3">
    <name type="scientific">Gossypium anomalum</name>
    <dbReference type="NCBI Taxonomy" id="47600"/>
    <lineage>
        <taxon>Eukaryota</taxon>
        <taxon>Viridiplantae</taxon>
        <taxon>Streptophyta</taxon>
        <taxon>Embryophyta</taxon>
        <taxon>Tracheophyta</taxon>
        <taxon>Spermatophyta</taxon>
        <taxon>Magnoliopsida</taxon>
        <taxon>eudicotyledons</taxon>
        <taxon>Gunneridae</taxon>
        <taxon>Pentapetalae</taxon>
        <taxon>rosids</taxon>
        <taxon>malvids</taxon>
        <taxon>Malvales</taxon>
        <taxon>Malvaceae</taxon>
        <taxon>Malvoideae</taxon>
        <taxon>Gossypium</taxon>
    </lineage>
</organism>
<dbReference type="PANTHER" id="PTHR34807:SF6">
    <property type="entry name" value="MYB-CC TYPE TRANSCRIPTION FACTOR LHEQLE-CONTAINING DOMAIN-CONTAINING PROTEIN"/>
    <property type="match status" value="1"/>
</dbReference>
<reference evidence="2 3" key="1">
    <citation type="journal article" date="2021" name="bioRxiv">
        <title>The Gossypium anomalum genome as a resource for cotton improvement and evolutionary analysis of hybrid incompatibility.</title>
        <authorList>
            <person name="Grover C.E."/>
            <person name="Yuan D."/>
            <person name="Arick M.A."/>
            <person name="Miller E.R."/>
            <person name="Hu G."/>
            <person name="Peterson D.G."/>
            <person name="Wendel J.F."/>
            <person name="Udall J.A."/>
        </authorList>
    </citation>
    <scope>NUCLEOTIDE SEQUENCE [LARGE SCALE GENOMIC DNA]</scope>
    <source>
        <strain evidence="2">JFW-Udall</strain>
        <tissue evidence="2">Leaf</tissue>
    </source>
</reference>
<keyword evidence="3" id="KW-1185">Reference proteome</keyword>